<dbReference type="Pfam" id="PF04199">
    <property type="entry name" value="Cyclase"/>
    <property type="match status" value="1"/>
</dbReference>
<dbReference type="PANTHER" id="PTHR31118">
    <property type="entry name" value="CYCLASE-LIKE PROTEIN 2"/>
    <property type="match status" value="1"/>
</dbReference>
<dbReference type="GO" id="GO:0004061">
    <property type="term" value="F:arylformamidase activity"/>
    <property type="evidence" value="ECO:0007669"/>
    <property type="project" value="InterPro"/>
</dbReference>
<evidence type="ECO:0000313" key="1">
    <source>
        <dbReference type="EMBL" id="SDP24257.1"/>
    </source>
</evidence>
<dbReference type="PANTHER" id="PTHR31118:SF12">
    <property type="entry name" value="CYCLASE-LIKE PROTEIN 2"/>
    <property type="match status" value="1"/>
</dbReference>
<name>A0A1H0R451_9CLOT</name>
<dbReference type="STRING" id="94869.SAMN04488529_10318"/>
<dbReference type="OrthoDB" id="9796085at2"/>
<dbReference type="EMBL" id="FNJM01000003">
    <property type="protein sequence ID" value="SDP24257.1"/>
    <property type="molecule type" value="Genomic_DNA"/>
</dbReference>
<dbReference type="Gene3D" id="3.50.30.50">
    <property type="entry name" value="Putative cyclase"/>
    <property type="match status" value="1"/>
</dbReference>
<sequence length="208" mass="24002">MVIDFTHTIDNGITSYTEDTKPKIEQISTIDKDHYEERSINIFTHTGTHIDSQRHMLKEGKYIDEYKLEDLMGPAVILDFSNINEKEITKKDLLIHIEEIKKAEFVLIKTGWQKYWCSEKYLTNYPTLTIEAAEYLSSFNLKGVGVDCISIGKSEDEMTLHKIFLEKEILIIENLNLEKIINGLFKLIVAPLKIKNSDGVPVRTFGFI</sequence>
<evidence type="ECO:0000313" key="2">
    <source>
        <dbReference type="Proteomes" id="UP000198597"/>
    </source>
</evidence>
<dbReference type="AlphaFoldDB" id="A0A1H0R451"/>
<reference evidence="1 2" key="1">
    <citation type="submission" date="2016-10" db="EMBL/GenBank/DDBJ databases">
        <authorList>
            <person name="de Groot N.N."/>
        </authorList>
    </citation>
    <scope>NUCLEOTIDE SEQUENCE [LARGE SCALE GENOMIC DNA]</scope>
    <source>
        <strain evidence="1 2">DSM 12272</strain>
    </source>
</reference>
<accession>A0A1H0R451</accession>
<protein>
    <submittedName>
        <fullName evidence="1">Kynurenine formamidase</fullName>
    </submittedName>
</protein>
<dbReference type="RefSeq" id="WP_089967662.1">
    <property type="nucleotide sequence ID" value="NZ_FNJM01000003.1"/>
</dbReference>
<organism evidence="1 2">
    <name type="scientific">Clostridium gasigenes</name>
    <dbReference type="NCBI Taxonomy" id="94869"/>
    <lineage>
        <taxon>Bacteria</taxon>
        <taxon>Bacillati</taxon>
        <taxon>Bacillota</taxon>
        <taxon>Clostridia</taxon>
        <taxon>Eubacteriales</taxon>
        <taxon>Clostridiaceae</taxon>
        <taxon>Clostridium</taxon>
    </lineage>
</organism>
<dbReference type="GO" id="GO:0019441">
    <property type="term" value="P:L-tryptophan catabolic process to kynurenine"/>
    <property type="evidence" value="ECO:0007669"/>
    <property type="project" value="InterPro"/>
</dbReference>
<dbReference type="InterPro" id="IPR037175">
    <property type="entry name" value="KFase_sf"/>
</dbReference>
<dbReference type="InterPro" id="IPR007325">
    <property type="entry name" value="KFase/CYL"/>
</dbReference>
<keyword evidence="2" id="KW-1185">Reference proteome</keyword>
<proteinExistence type="predicted"/>
<gene>
    <name evidence="1" type="ORF">SAMN04488529_10318</name>
</gene>
<dbReference type="SUPFAM" id="SSF102198">
    <property type="entry name" value="Putative cyclase"/>
    <property type="match status" value="1"/>
</dbReference>
<dbReference type="Proteomes" id="UP000198597">
    <property type="component" value="Unassembled WGS sequence"/>
</dbReference>